<dbReference type="Pfam" id="PF12142">
    <property type="entry name" value="PPO1_DWL"/>
    <property type="match status" value="1"/>
</dbReference>
<dbReference type="InterPro" id="IPR008922">
    <property type="entry name" value="Di-copper_centre_dom_sf"/>
</dbReference>
<evidence type="ECO:0000259" key="3">
    <source>
        <dbReference type="Pfam" id="PF12142"/>
    </source>
</evidence>
<dbReference type="AlphaFoldDB" id="A0A371ELA4"/>
<dbReference type="InterPro" id="IPR022739">
    <property type="entry name" value="Polyphenol_oxidase_cen"/>
</dbReference>
<dbReference type="SUPFAM" id="SSF48056">
    <property type="entry name" value="Di-copper centre-containing domain"/>
    <property type="match status" value="1"/>
</dbReference>
<evidence type="ECO:0000259" key="4">
    <source>
        <dbReference type="Pfam" id="PF12143"/>
    </source>
</evidence>
<evidence type="ECO:0000313" key="5">
    <source>
        <dbReference type="EMBL" id="RDX66827.1"/>
    </source>
</evidence>
<dbReference type="STRING" id="157652.A0A371ELA4"/>
<dbReference type="Pfam" id="PF12143">
    <property type="entry name" value="PPO1_KFDV"/>
    <property type="match status" value="1"/>
</dbReference>
<gene>
    <name evidence="5" type="ORF">CR513_54366</name>
</gene>
<dbReference type="Proteomes" id="UP000257109">
    <property type="component" value="Unassembled WGS sequence"/>
</dbReference>
<dbReference type="Gene3D" id="1.10.1280.10">
    <property type="entry name" value="Di-copper center containing domain from catechol oxidase"/>
    <property type="match status" value="1"/>
</dbReference>
<keyword evidence="6" id="KW-1185">Reference proteome</keyword>
<keyword evidence="2" id="KW-1015">Disulfide bond</keyword>
<evidence type="ECO:0000313" key="6">
    <source>
        <dbReference type="Proteomes" id="UP000257109"/>
    </source>
</evidence>
<proteinExistence type="inferred from homology"/>
<comment type="caution">
    <text evidence="5">The sequence shown here is derived from an EMBL/GenBank/DDBJ whole genome shotgun (WGS) entry which is preliminary data.</text>
</comment>
<reference evidence="5" key="1">
    <citation type="submission" date="2018-05" db="EMBL/GenBank/DDBJ databases">
        <title>Draft genome of Mucuna pruriens seed.</title>
        <authorList>
            <person name="Nnadi N.E."/>
            <person name="Vos R."/>
            <person name="Hasami M.H."/>
            <person name="Devisetty U.K."/>
            <person name="Aguiy J.C."/>
        </authorList>
    </citation>
    <scope>NUCLEOTIDE SEQUENCE [LARGE SCALE GENOMIC DNA]</scope>
    <source>
        <strain evidence="5">JCA_2017</strain>
    </source>
</reference>
<organism evidence="5 6">
    <name type="scientific">Mucuna pruriens</name>
    <name type="common">Velvet bean</name>
    <name type="synonym">Dolichos pruriens</name>
    <dbReference type="NCBI Taxonomy" id="157652"/>
    <lineage>
        <taxon>Eukaryota</taxon>
        <taxon>Viridiplantae</taxon>
        <taxon>Streptophyta</taxon>
        <taxon>Embryophyta</taxon>
        <taxon>Tracheophyta</taxon>
        <taxon>Spermatophyta</taxon>
        <taxon>Magnoliopsida</taxon>
        <taxon>eudicotyledons</taxon>
        <taxon>Gunneridae</taxon>
        <taxon>Pentapetalae</taxon>
        <taxon>rosids</taxon>
        <taxon>fabids</taxon>
        <taxon>Fabales</taxon>
        <taxon>Fabaceae</taxon>
        <taxon>Papilionoideae</taxon>
        <taxon>50 kb inversion clade</taxon>
        <taxon>NPAAA clade</taxon>
        <taxon>indigoferoid/millettioid clade</taxon>
        <taxon>Phaseoleae</taxon>
        <taxon>Mucuna</taxon>
    </lineage>
</organism>
<dbReference type="OrthoDB" id="6132182at2759"/>
<dbReference type="PANTHER" id="PTHR36608:SF1">
    <property type="entry name" value="POLYPHENOL OXIDASE C, CHLOROPLASTIC-LIKE"/>
    <property type="match status" value="1"/>
</dbReference>
<dbReference type="InterPro" id="IPR022740">
    <property type="entry name" value="Polyphenol_oxidase_C"/>
</dbReference>
<dbReference type="EMBL" id="QJKJ01013255">
    <property type="protein sequence ID" value="RDX66827.1"/>
    <property type="molecule type" value="Genomic_DNA"/>
</dbReference>
<feature type="domain" description="Polyphenol oxidase central" evidence="3">
    <location>
        <begin position="45"/>
        <end position="66"/>
    </location>
</feature>
<evidence type="ECO:0008006" key="7">
    <source>
        <dbReference type="Google" id="ProtNLM"/>
    </source>
</evidence>
<evidence type="ECO:0000256" key="1">
    <source>
        <dbReference type="ARBA" id="ARBA00009928"/>
    </source>
</evidence>
<feature type="non-terminal residue" evidence="5">
    <location>
        <position position="1"/>
    </location>
</feature>
<sequence>MYRQVVSRGTRPSLFLGKAYHAGCPPNPGAGSLELIPHNTVHTWTDSLDSKKLGYDYQQVDIPWLKVNHRRKYPRSAAKQAHDQKYLSFPLTLSSIARTTVNRPKQESRSDQEKEEVLVIDIDYDKTKGIRFDVLINDQGDDQIRPVHSEFAGSFVSLAHSHLHGDGSTRTSTSFSLGITNLLEDIEVKDDDSIVVTLVPRYGEKYVTIKGIKIKHAALEDENI</sequence>
<feature type="domain" description="Polyphenol oxidase C-terminal" evidence="4">
    <location>
        <begin position="89"/>
        <end position="215"/>
    </location>
</feature>
<evidence type="ECO:0000256" key="2">
    <source>
        <dbReference type="ARBA" id="ARBA00023157"/>
    </source>
</evidence>
<comment type="similarity">
    <text evidence="1">Belongs to the tyrosinase family.</text>
</comment>
<name>A0A371ELA4_MUCPR</name>
<protein>
    <recommendedName>
        <fullName evidence="7">Polyphenol oxidase, chloroplastic</fullName>
    </recommendedName>
</protein>
<dbReference type="PANTHER" id="PTHR36608">
    <property type="entry name" value="POLYPHENOL OXIDASE C, CHLOROPLASTIC-LIKE"/>
    <property type="match status" value="1"/>
</dbReference>
<dbReference type="GO" id="GO:0004097">
    <property type="term" value="F:catechol oxidase activity"/>
    <property type="evidence" value="ECO:0007669"/>
    <property type="project" value="InterPro"/>
</dbReference>
<accession>A0A371ELA4</accession>